<sequence length="168" mass="18287">MMKLTQVLLFASLFYVNTAVWAQGTVKLMGAILESACAISPDNVYQTVELGTIPLKTLERNGISQAYPFKIKLINCLFSDDVDGGQKSMEVTFGGFGYGYSDALADSGFTLMVRDGNGHQITPGIPVSDIPIHKGEMILKYSIFLVANGKQVIAGNYYATINILVSYR</sequence>
<organism evidence="1 2">
    <name type="scientific">Serratia quinivorans</name>
    <dbReference type="NCBI Taxonomy" id="137545"/>
    <lineage>
        <taxon>Bacteria</taxon>
        <taxon>Pseudomonadati</taxon>
        <taxon>Pseudomonadota</taxon>
        <taxon>Gammaproteobacteria</taxon>
        <taxon>Enterobacterales</taxon>
        <taxon>Yersiniaceae</taxon>
        <taxon>Serratia</taxon>
    </lineage>
</organism>
<protein>
    <submittedName>
        <fullName evidence="1">PAP fimbrial minor pilin protein</fullName>
    </submittedName>
</protein>
<evidence type="ECO:0000313" key="1">
    <source>
        <dbReference type="EMBL" id="SUI46686.1"/>
    </source>
</evidence>
<name>A0A379YKM5_9GAMM</name>
<dbReference type="EMBL" id="UGYN01000002">
    <property type="protein sequence ID" value="SUI46686.1"/>
    <property type="molecule type" value="Genomic_DNA"/>
</dbReference>
<dbReference type="PANTHER" id="PTHR33420:SF26">
    <property type="entry name" value="FIMBRIAL SUBUNIT"/>
    <property type="match status" value="1"/>
</dbReference>
<dbReference type="InterPro" id="IPR036937">
    <property type="entry name" value="Adhesion_dom_fimbrial_sf"/>
</dbReference>
<gene>
    <name evidence="1" type="primary">papH_1</name>
    <name evidence="1" type="ORF">NCTC11544_00660</name>
</gene>
<dbReference type="PANTHER" id="PTHR33420">
    <property type="entry name" value="FIMBRIAL SUBUNIT ELFA-RELATED"/>
    <property type="match status" value="1"/>
</dbReference>
<proteinExistence type="predicted"/>
<dbReference type="GO" id="GO:0043709">
    <property type="term" value="P:cell adhesion involved in single-species biofilm formation"/>
    <property type="evidence" value="ECO:0007669"/>
    <property type="project" value="TreeGrafter"/>
</dbReference>
<dbReference type="InterPro" id="IPR050263">
    <property type="entry name" value="Bact_Fimbrial_Adh_Pro"/>
</dbReference>
<dbReference type="Proteomes" id="UP000255529">
    <property type="component" value="Unassembled WGS sequence"/>
</dbReference>
<dbReference type="AlphaFoldDB" id="A0A379YKM5"/>
<reference evidence="1 2" key="1">
    <citation type="submission" date="2018-06" db="EMBL/GenBank/DDBJ databases">
        <authorList>
            <consortium name="Pathogen Informatics"/>
            <person name="Doyle S."/>
        </authorList>
    </citation>
    <scope>NUCLEOTIDE SEQUENCE [LARGE SCALE GENOMIC DNA]</scope>
    <source>
        <strain evidence="1 2">NCTC11544</strain>
    </source>
</reference>
<dbReference type="SUPFAM" id="SSF49401">
    <property type="entry name" value="Bacterial adhesins"/>
    <property type="match status" value="1"/>
</dbReference>
<dbReference type="GO" id="GO:0009289">
    <property type="term" value="C:pilus"/>
    <property type="evidence" value="ECO:0007669"/>
    <property type="project" value="InterPro"/>
</dbReference>
<accession>A0A379YKM5</accession>
<dbReference type="RefSeq" id="WP_129939635.1">
    <property type="nucleotide sequence ID" value="NZ_CAMKIC010000020.1"/>
</dbReference>
<dbReference type="InterPro" id="IPR008966">
    <property type="entry name" value="Adhesion_dom_sf"/>
</dbReference>
<evidence type="ECO:0000313" key="2">
    <source>
        <dbReference type="Proteomes" id="UP000255529"/>
    </source>
</evidence>
<dbReference type="Gene3D" id="2.60.40.1090">
    <property type="entry name" value="Fimbrial-type adhesion domain"/>
    <property type="match status" value="1"/>
</dbReference>